<dbReference type="AlphaFoldDB" id="A0AAD9ISL3"/>
<evidence type="ECO:0000259" key="6">
    <source>
        <dbReference type="PROSITE" id="PS50262"/>
    </source>
</evidence>
<accession>A0AAD9ISL3</accession>
<comment type="caution">
    <text evidence="7">The sequence shown here is derived from an EMBL/GenBank/DDBJ whole genome shotgun (WGS) entry which is preliminary data.</text>
</comment>
<organism evidence="7 8">
    <name type="scientific">Paralvinella palmiformis</name>
    <dbReference type="NCBI Taxonomy" id="53620"/>
    <lineage>
        <taxon>Eukaryota</taxon>
        <taxon>Metazoa</taxon>
        <taxon>Spiralia</taxon>
        <taxon>Lophotrochozoa</taxon>
        <taxon>Annelida</taxon>
        <taxon>Polychaeta</taxon>
        <taxon>Sedentaria</taxon>
        <taxon>Canalipalpata</taxon>
        <taxon>Terebellida</taxon>
        <taxon>Terebelliformia</taxon>
        <taxon>Alvinellidae</taxon>
        <taxon>Paralvinella</taxon>
    </lineage>
</organism>
<dbReference type="GO" id="GO:0016020">
    <property type="term" value="C:membrane"/>
    <property type="evidence" value="ECO:0007669"/>
    <property type="project" value="UniProtKB-SubCell"/>
</dbReference>
<dbReference type="InterPro" id="IPR017452">
    <property type="entry name" value="GPCR_Rhodpsn_7TM"/>
</dbReference>
<dbReference type="GO" id="GO:0004930">
    <property type="term" value="F:G protein-coupled receptor activity"/>
    <property type="evidence" value="ECO:0007669"/>
    <property type="project" value="InterPro"/>
</dbReference>
<comment type="subcellular location">
    <subcellularLocation>
        <location evidence="1">Membrane</location>
    </subcellularLocation>
</comment>
<evidence type="ECO:0000313" key="8">
    <source>
        <dbReference type="Proteomes" id="UP001208570"/>
    </source>
</evidence>
<keyword evidence="3 5" id="KW-1133">Transmembrane helix</keyword>
<sequence length="418" mass="47298">MFESCFPQSGLLDDSSHDMMKLLMDNATNAFPLFHVNATYVEEYDMTQRNFSIDVLPTPAATGLEANDINGDNTTPRYTYDMARYVLKILHPAICIFGLMGNVLTLLILTRKRLKMSCDGTERTVHTGFTALAVSDLLFCLALLPYGLLGRNQFAYYSPGFQLVYETYSGAAVNMFILTSTWLTVTMATSRYLAICHPFRARHVIGMTGTKRSILLVFAVCALFNIPRMLMTKIGSLRCIDGSRMYFKMPGYLATNGVAHTTYIWTYFTIGILFPLTALAFCNICLVRALHESAKIRRRYRVPAAHVDSNYRITAILVTIVVMYIVLVSPAEILLFVQDRLSSDRTSAPALVLAVEVTNLLQMINFSCNFVLYFILNVHFRRALRDMFDECYIYENLPRGKHLLLQYNALPIIIAVNQ</sequence>
<evidence type="ECO:0000256" key="1">
    <source>
        <dbReference type="ARBA" id="ARBA00004370"/>
    </source>
</evidence>
<name>A0AAD9ISL3_9ANNE</name>
<dbReference type="InterPro" id="IPR000276">
    <property type="entry name" value="GPCR_Rhodpsn"/>
</dbReference>
<dbReference type="InterPro" id="IPR052954">
    <property type="entry name" value="GPCR-Ligand_Int"/>
</dbReference>
<dbReference type="SUPFAM" id="SSF81321">
    <property type="entry name" value="Family A G protein-coupled receptor-like"/>
    <property type="match status" value="1"/>
</dbReference>
<dbReference type="EMBL" id="JAODUP010001614">
    <property type="protein sequence ID" value="KAK2139787.1"/>
    <property type="molecule type" value="Genomic_DNA"/>
</dbReference>
<evidence type="ECO:0000313" key="7">
    <source>
        <dbReference type="EMBL" id="KAK2139787.1"/>
    </source>
</evidence>
<evidence type="ECO:0000256" key="3">
    <source>
        <dbReference type="ARBA" id="ARBA00022989"/>
    </source>
</evidence>
<feature type="transmembrane region" description="Helical" evidence="5">
    <location>
        <begin position="214"/>
        <end position="231"/>
    </location>
</feature>
<evidence type="ECO:0000256" key="4">
    <source>
        <dbReference type="ARBA" id="ARBA00023136"/>
    </source>
</evidence>
<reference evidence="7" key="1">
    <citation type="journal article" date="2023" name="Mol. Biol. Evol.">
        <title>Third-Generation Sequencing Reveals the Adaptive Role of the Epigenome in Three Deep-Sea Polychaetes.</title>
        <authorList>
            <person name="Perez M."/>
            <person name="Aroh O."/>
            <person name="Sun Y."/>
            <person name="Lan Y."/>
            <person name="Juniper S.K."/>
            <person name="Young C.R."/>
            <person name="Angers B."/>
            <person name="Qian P.Y."/>
        </authorList>
    </citation>
    <scope>NUCLEOTIDE SEQUENCE</scope>
    <source>
        <strain evidence="7">P08H-3</strain>
    </source>
</reference>
<protein>
    <recommendedName>
        <fullName evidence="6">G-protein coupled receptors family 1 profile domain-containing protein</fullName>
    </recommendedName>
</protein>
<feature type="transmembrane region" description="Helical" evidence="5">
    <location>
        <begin position="357"/>
        <end position="376"/>
    </location>
</feature>
<feature type="transmembrane region" description="Helical" evidence="5">
    <location>
        <begin position="264"/>
        <end position="290"/>
    </location>
</feature>
<keyword evidence="2 5" id="KW-0812">Transmembrane</keyword>
<keyword evidence="4 5" id="KW-0472">Membrane</keyword>
<proteinExistence type="predicted"/>
<feature type="transmembrane region" description="Helical" evidence="5">
    <location>
        <begin position="168"/>
        <end position="193"/>
    </location>
</feature>
<dbReference type="PRINTS" id="PR00237">
    <property type="entry name" value="GPCRRHODOPSN"/>
</dbReference>
<dbReference type="PANTHER" id="PTHR46641">
    <property type="entry name" value="FMRFAMIDE RECEPTOR-RELATED"/>
    <property type="match status" value="1"/>
</dbReference>
<dbReference type="Gene3D" id="1.20.1070.10">
    <property type="entry name" value="Rhodopsin 7-helix transmembrane proteins"/>
    <property type="match status" value="1"/>
</dbReference>
<evidence type="ECO:0000256" key="2">
    <source>
        <dbReference type="ARBA" id="ARBA00022692"/>
    </source>
</evidence>
<dbReference type="Proteomes" id="UP001208570">
    <property type="component" value="Unassembled WGS sequence"/>
</dbReference>
<dbReference type="PANTHER" id="PTHR46641:SF2">
    <property type="entry name" value="FMRFAMIDE RECEPTOR"/>
    <property type="match status" value="1"/>
</dbReference>
<keyword evidence="8" id="KW-1185">Reference proteome</keyword>
<feature type="transmembrane region" description="Helical" evidence="5">
    <location>
        <begin position="89"/>
        <end position="109"/>
    </location>
</feature>
<dbReference type="PROSITE" id="PS50262">
    <property type="entry name" value="G_PROTEIN_RECEP_F1_2"/>
    <property type="match status" value="1"/>
</dbReference>
<feature type="transmembrane region" description="Helical" evidence="5">
    <location>
        <begin position="129"/>
        <end position="148"/>
    </location>
</feature>
<gene>
    <name evidence="7" type="ORF">LSH36_1615g00011</name>
</gene>
<dbReference type="Pfam" id="PF00001">
    <property type="entry name" value="7tm_1"/>
    <property type="match status" value="1"/>
</dbReference>
<evidence type="ECO:0000256" key="5">
    <source>
        <dbReference type="SAM" id="Phobius"/>
    </source>
</evidence>
<feature type="domain" description="G-protein coupled receptors family 1 profile" evidence="6">
    <location>
        <begin position="101"/>
        <end position="373"/>
    </location>
</feature>
<feature type="transmembrane region" description="Helical" evidence="5">
    <location>
        <begin position="311"/>
        <end position="337"/>
    </location>
</feature>
<dbReference type="CDD" id="cd14978">
    <property type="entry name" value="7tmA_FMRFamide_R-like"/>
    <property type="match status" value="1"/>
</dbReference>